<feature type="transmembrane region" description="Helical" evidence="6">
    <location>
        <begin position="1003"/>
        <end position="1021"/>
    </location>
</feature>
<evidence type="ECO:0000256" key="4">
    <source>
        <dbReference type="ARBA" id="ARBA00022989"/>
    </source>
</evidence>
<feature type="transmembrane region" description="Helical" evidence="6">
    <location>
        <begin position="914"/>
        <end position="947"/>
    </location>
</feature>
<protein>
    <submittedName>
        <fullName evidence="9">Cytochrome c biogenesis protein CcsA</fullName>
    </submittedName>
</protein>
<evidence type="ECO:0000259" key="7">
    <source>
        <dbReference type="Pfam" id="PF01578"/>
    </source>
</evidence>
<feature type="transmembrane region" description="Helical" evidence="6">
    <location>
        <begin position="480"/>
        <end position="496"/>
    </location>
</feature>
<feature type="transmembrane region" description="Helical" evidence="6">
    <location>
        <begin position="770"/>
        <end position="788"/>
    </location>
</feature>
<keyword evidence="4 6" id="KW-1133">Transmembrane helix</keyword>
<feature type="transmembrane region" description="Helical" evidence="6">
    <location>
        <begin position="800"/>
        <end position="822"/>
    </location>
</feature>
<feature type="transmembrane region" description="Helical" evidence="6">
    <location>
        <begin position="57"/>
        <end position="75"/>
    </location>
</feature>
<feature type="transmembrane region" description="Helical" evidence="6">
    <location>
        <begin position="834"/>
        <end position="851"/>
    </location>
</feature>
<dbReference type="Pfam" id="PF05140">
    <property type="entry name" value="ResB"/>
    <property type="match status" value="1"/>
</dbReference>
<keyword evidence="10" id="KW-1185">Reference proteome</keyword>
<evidence type="ECO:0000256" key="5">
    <source>
        <dbReference type="ARBA" id="ARBA00023136"/>
    </source>
</evidence>
<reference evidence="9 10" key="1">
    <citation type="submission" date="2023-03" db="EMBL/GenBank/DDBJ databases">
        <title>Strain YYF002 represents a novel species in the genus Winogradskyella isolated from seawater.</title>
        <authorList>
            <person name="Fu Z.-Y."/>
        </authorList>
    </citation>
    <scope>NUCLEOTIDE SEQUENCE [LARGE SCALE GENOMIC DNA]</scope>
    <source>
        <strain evidence="9 10">YYF002</strain>
    </source>
</reference>
<dbReference type="InterPro" id="IPR002541">
    <property type="entry name" value="Cyt_c_assembly"/>
</dbReference>
<sequence length="1093" mass="125111">MQKKIANFLFSTKLTAVLFIVFAVAMAVGTILDAPAYGNPTDQSPTPYTRTLIYNTWWFEAIMVFFVINFVGNISRYKLLKKEKWSILILHVSWILIIVGAAVTRYIGYEGMLAVREGESESQFRSQKTYISGRILGDYEINGQLQQLPVMEEVDFSSRLDNKFERTYNYGGSQVTFKLKKFILGAEKDVVPNENGENYLKIVEAGADGNPHNHFLKEGEVSSLHNVLISLNKEQQGAINIINTDEGLFVKSPFEGEYMTMATGQTGTLAKDSLQPLILRSRYIIGNMQLVFPKPVTKGVFDVVKKPERLKGDDSGIVLEVSANGETKDVNIIGGPWTYYRVEEFKVGGLEFALRFGSRMEQLPFEVKLNDFISEKRPGTDIPRTFESKVTVIDKEQGDFDFHIYMNHVLDHRGFRFFQADFDKDEKGTILSVNHDRWGTYITYTGYMLLYFGLIAILFAKNTRFDDIRKRLKKLKEKKVKIMTTLLLLFSLAGFAQDHTQDDGHNHSQERPTKASLDSILKANITPKEHAGKFAKMVIQDYSGRMMPIHTYASEMLRKLSKHDTYEGLNASQIFLSIQESPMLWYNMPIIYLTPRKADSIRTIIGVDKDQKYVSLLDFFAENGRNKLGPYIEEAYSTQIPNGFQKEVKNTYDRLSLLSDVIEGRNIKIFPIPENDNNKWISSFEFKQGGYDEAIKDESYKAFVKNGFGYYLMTLDNAKQTGNFDNADKLLGDFRKTQQKYGSEVMLSDKKVESEILYNEYDIFKQLFSWYMYAATFLFVFIIVQIFYHKSKAINIIVKSLVGIVVVLFLLHTLGLIWRWYLSGHAPWSDAYESLIYVAWSLMLFGLLLAYNRQLLPKKVSFKSFVPFYGLFEKRSSDLTVAASAFVTSMILMIAHWNWMDPAIANLQPVLQGYWLMIHVSVIVASYGPFTLGMILGVVSLLLMIFTTKENKKRMEINIKELTIINEMALTVGLIMLTIGNFLGGMWANESWGRYWGWDPKETWALISIMIYAFVVHMRLVPGLRGRWIFNLLSILAFASILMTYFGVNFYLSGLHAYASGDQILSFEISAYTLSVIGVIATAAYFKHKKHYK</sequence>
<dbReference type="PANTHER" id="PTHR30071:SF1">
    <property type="entry name" value="CYTOCHROME B_B6 PROTEIN-RELATED"/>
    <property type="match status" value="1"/>
</dbReference>
<comment type="subcellular location">
    <subcellularLocation>
        <location evidence="1">Membrane</location>
        <topology evidence="1">Multi-pass membrane protein</topology>
    </subcellularLocation>
</comment>
<dbReference type="Pfam" id="PF01578">
    <property type="entry name" value="Cytochrom_C_asm"/>
    <property type="match status" value="1"/>
</dbReference>
<feature type="transmembrane region" description="Helical" evidence="6">
    <location>
        <begin position="87"/>
        <end position="107"/>
    </location>
</feature>
<feature type="transmembrane region" description="Helical" evidence="6">
    <location>
        <begin position="1028"/>
        <end position="1052"/>
    </location>
</feature>
<proteinExistence type="predicted"/>
<dbReference type="InterPro" id="IPR007816">
    <property type="entry name" value="ResB-like_domain"/>
</dbReference>
<evidence type="ECO:0000256" key="3">
    <source>
        <dbReference type="ARBA" id="ARBA00022748"/>
    </source>
</evidence>
<feature type="domain" description="ResB-like" evidence="8">
    <location>
        <begin position="354"/>
        <end position="429"/>
    </location>
</feature>
<feature type="domain" description="Cytochrome c assembly protein" evidence="7">
    <location>
        <begin position="828"/>
        <end position="1056"/>
    </location>
</feature>
<evidence type="ECO:0000259" key="8">
    <source>
        <dbReference type="Pfam" id="PF05140"/>
    </source>
</evidence>
<comment type="caution">
    <text evidence="9">The sequence shown here is derived from an EMBL/GenBank/DDBJ whole genome shotgun (WGS) entry which is preliminary data.</text>
</comment>
<evidence type="ECO:0000256" key="1">
    <source>
        <dbReference type="ARBA" id="ARBA00004141"/>
    </source>
</evidence>
<dbReference type="Proteomes" id="UP001529085">
    <property type="component" value="Unassembled WGS sequence"/>
</dbReference>
<feature type="transmembrane region" description="Helical" evidence="6">
    <location>
        <begin position="968"/>
        <end position="988"/>
    </location>
</feature>
<evidence type="ECO:0000313" key="9">
    <source>
        <dbReference type="EMBL" id="MDG4716472.1"/>
    </source>
</evidence>
<gene>
    <name evidence="9" type="primary">ccsA</name>
    <name evidence="9" type="ORF">P7122_11360</name>
</gene>
<dbReference type="EMBL" id="JARSBN010000006">
    <property type="protein sequence ID" value="MDG4716472.1"/>
    <property type="molecule type" value="Genomic_DNA"/>
</dbReference>
<evidence type="ECO:0000256" key="6">
    <source>
        <dbReference type="SAM" id="Phobius"/>
    </source>
</evidence>
<feature type="transmembrane region" description="Helical" evidence="6">
    <location>
        <begin position="441"/>
        <end position="460"/>
    </location>
</feature>
<evidence type="ECO:0000256" key="2">
    <source>
        <dbReference type="ARBA" id="ARBA00022692"/>
    </source>
</evidence>
<keyword evidence="2 6" id="KW-0812">Transmembrane</keyword>
<dbReference type="PANTHER" id="PTHR30071">
    <property type="entry name" value="HEME EXPORTER PROTEIN C"/>
    <property type="match status" value="1"/>
</dbReference>
<dbReference type="InterPro" id="IPR045062">
    <property type="entry name" value="Cyt_c_biogenesis_CcsA/CcmC"/>
</dbReference>
<dbReference type="RefSeq" id="WP_278005920.1">
    <property type="nucleotide sequence ID" value="NZ_JARSBN010000006.1"/>
</dbReference>
<accession>A0ABT6G354</accession>
<keyword evidence="5 6" id="KW-0472">Membrane</keyword>
<name>A0ABT6G354_9FLAO</name>
<feature type="transmembrane region" description="Helical" evidence="6">
    <location>
        <begin position="879"/>
        <end position="899"/>
    </location>
</feature>
<organism evidence="9 10">
    <name type="scientific">Winogradskyella marincola</name>
    <dbReference type="NCBI Taxonomy" id="3037795"/>
    <lineage>
        <taxon>Bacteria</taxon>
        <taxon>Pseudomonadati</taxon>
        <taxon>Bacteroidota</taxon>
        <taxon>Flavobacteriia</taxon>
        <taxon>Flavobacteriales</taxon>
        <taxon>Flavobacteriaceae</taxon>
        <taxon>Winogradskyella</taxon>
    </lineage>
</organism>
<feature type="transmembrane region" description="Helical" evidence="6">
    <location>
        <begin position="1064"/>
        <end position="1086"/>
    </location>
</feature>
<keyword evidence="3" id="KW-0201">Cytochrome c-type biogenesis</keyword>
<evidence type="ECO:0000313" key="10">
    <source>
        <dbReference type="Proteomes" id="UP001529085"/>
    </source>
</evidence>